<evidence type="ECO:0000313" key="2">
    <source>
        <dbReference type="Proteomes" id="UP000827092"/>
    </source>
</evidence>
<proteinExistence type="predicted"/>
<organism evidence="1 2">
    <name type="scientific">Oedothorax gibbosus</name>
    <dbReference type="NCBI Taxonomy" id="931172"/>
    <lineage>
        <taxon>Eukaryota</taxon>
        <taxon>Metazoa</taxon>
        <taxon>Ecdysozoa</taxon>
        <taxon>Arthropoda</taxon>
        <taxon>Chelicerata</taxon>
        <taxon>Arachnida</taxon>
        <taxon>Araneae</taxon>
        <taxon>Araneomorphae</taxon>
        <taxon>Entelegynae</taxon>
        <taxon>Araneoidea</taxon>
        <taxon>Linyphiidae</taxon>
        <taxon>Erigoninae</taxon>
        <taxon>Oedothorax</taxon>
    </lineage>
</organism>
<gene>
    <name evidence="1" type="ORF">JTE90_013736</name>
</gene>
<accession>A0AAV6UY90</accession>
<name>A0AAV6UY90_9ARAC</name>
<reference evidence="1 2" key="1">
    <citation type="journal article" date="2022" name="Nat. Ecol. Evol.">
        <title>A masculinizing supergene underlies an exaggerated male reproductive morph in a spider.</title>
        <authorList>
            <person name="Hendrickx F."/>
            <person name="De Corte Z."/>
            <person name="Sonet G."/>
            <person name="Van Belleghem S.M."/>
            <person name="Kostlbacher S."/>
            <person name="Vangestel C."/>
        </authorList>
    </citation>
    <scope>NUCLEOTIDE SEQUENCE [LARGE SCALE GENOMIC DNA]</scope>
    <source>
        <strain evidence="1">W744_W776</strain>
    </source>
</reference>
<comment type="caution">
    <text evidence="1">The sequence shown here is derived from an EMBL/GenBank/DDBJ whole genome shotgun (WGS) entry which is preliminary data.</text>
</comment>
<sequence>MCSENSETHNTNRVIQKLTVYELLTPPLCHGIKYRGPQPAKQNIFQTVVNREGKSAPTRMRHLSCHDGRKDTEVTFHLVLAAAFQWDTSSIDLFRKRIYSQVSSGRMMSMNLGNGTRLVGRGNKLTSSVSRSTVMDIGGGEIGIMVWGGVVHIYLFIPIGLGPRRGRQHIDIVHERHEIHSPVGGEWIPCVKRC</sequence>
<protein>
    <submittedName>
        <fullName evidence="1">Uncharacterized protein</fullName>
    </submittedName>
</protein>
<evidence type="ECO:0000313" key="1">
    <source>
        <dbReference type="EMBL" id="KAG8189202.1"/>
    </source>
</evidence>
<dbReference type="AlphaFoldDB" id="A0AAV6UY90"/>
<dbReference type="Proteomes" id="UP000827092">
    <property type="component" value="Unassembled WGS sequence"/>
</dbReference>
<keyword evidence="2" id="KW-1185">Reference proteome</keyword>
<dbReference type="EMBL" id="JAFNEN010000219">
    <property type="protein sequence ID" value="KAG8189202.1"/>
    <property type="molecule type" value="Genomic_DNA"/>
</dbReference>